<keyword evidence="7" id="KW-0472">Membrane</keyword>
<evidence type="ECO:0000256" key="5">
    <source>
        <dbReference type="ARBA" id="ARBA00022741"/>
    </source>
</evidence>
<dbReference type="GO" id="GO:0005886">
    <property type="term" value="C:plasma membrane"/>
    <property type="evidence" value="ECO:0007669"/>
    <property type="project" value="UniProtKB-SubCell"/>
</dbReference>
<keyword evidence="10" id="KW-1185">Reference proteome</keyword>
<dbReference type="InterPro" id="IPR050388">
    <property type="entry name" value="ABC_Ni/Peptide_Import"/>
</dbReference>
<dbReference type="PROSITE" id="PS00211">
    <property type="entry name" value="ABC_TRANSPORTER_1"/>
    <property type="match status" value="1"/>
</dbReference>
<dbReference type="GO" id="GO:0015833">
    <property type="term" value="P:peptide transport"/>
    <property type="evidence" value="ECO:0007669"/>
    <property type="project" value="InterPro"/>
</dbReference>
<dbReference type="SUPFAM" id="SSF52540">
    <property type="entry name" value="P-loop containing nucleoside triphosphate hydrolases"/>
    <property type="match status" value="1"/>
</dbReference>
<protein>
    <submittedName>
        <fullName evidence="9">ABC transporter ATP-binding protein</fullName>
    </submittedName>
</protein>
<dbReference type="PANTHER" id="PTHR43297">
    <property type="entry name" value="OLIGOPEPTIDE TRANSPORT ATP-BINDING PROTEIN APPD"/>
    <property type="match status" value="1"/>
</dbReference>
<keyword evidence="5" id="KW-0547">Nucleotide-binding</keyword>
<dbReference type="PANTHER" id="PTHR43297:SF2">
    <property type="entry name" value="DIPEPTIDE TRANSPORT ATP-BINDING PROTEIN DPPD"/>
    <property type="match status" value="1"/>
</dbReference>
<keyword evidence="4" id="KW-1003">Cell membrane</keyword>
<comment type="similarity">
    <text evidence="2">Belongs to the ABC transporter superfamily.</text>
</comment>
<dbReference type="GO" id="GO:0016887">
    <property type="term" value="F:ATP hydrolysis activity"/>
    <property type="evidence" value="ECO:0007669"/>
    <property type="project" value="InterPro"/>
</dbReference>
<dbReference type="InterPro" id="IPR027417">
    <property type="entry name" value="P-loop_NTPase"/>
</dbReference>
<dbReference type="SMART" id="SM00382">
    <property type="entry name" value="AAA"/>
    <property type="match status" value="1"/>
</dbReference>
<dbReference type="Pfam" id="PF08352">
    <property type="entry name" value="oligo_HPY"/>
    <property type="match status" value="1"/>
</dbReference>
<evidence type="ECO:0000259" key="8">
    <source>
        <dbReference type="PROSITE" id="PS50893"/>
    </source>
</evidence>
<keyword evidence="6 9" id="KW-0067">ATP-binding</keyword>
<organism evidence="9 10">
    <name type="scientific">Carboxydothermus pertinax</name>
    <dbReference type="NCBI Taxonomy" id="870242"/>
    <lineage>
        <taxon>Bacteria</taxon>
        <taxon>Bacillati</taxon>
        <taxon>Bacillota</taxon>
        <taxon>Clostridia</taxon>
        <taxon>Thermoanaerobacterales</taxon>
        <taxon>Thermoanaerobacteraceae</taxon>
        <taxon>Carboxydothermus</taxon>
    </lineage>
</organism>
<accession>A0A1L8CVZ5</accession>
<evidence type="ECO:0000256" key="4">
    <source>
        <dbReference type="ARBA" id="ARBA00022475"/>
    </source>
</evidence>
<evidence type="ECO:0000256" key="3">
    <source>
        <dbReference type="ARBA" id="ARBA00022448"/>
    </source>
</evidence>
<dbReference type="STRING" id="870242.cpu_15830"/>
<dbReference type="InterPro" id="IPR003593">
    <property type="entry name" value="AAA+_ATPase"/>
</dbReference>
<dbReference type="Gene3D" id="3.40.50.300">
    <property type="entry name" value="P-loop containing nucleotide triphosphate hydrolases"/>
    <property type="match status" value="1"/>
</dbReference>
<dbReference type="NCBIfam" id="TIGR01727">
    <property type="entry name" value="oligo_HPY"/>
    <property type="match status" value="1"/>
</dbReference>
<dbReference type="InterPro" id="IPR013563">
    <property type="entry name" value="Oligopep_ABC_C"/>
</dbReference>
<comment type="subcellular location">
    <subcellularLocation>
        <location evidence="1">Cell membrane</location>
        <topology evidence="1">Peripheral membrane protein</topology>
    </subcellularLocation>
</comment>
<keyword evidence="3" id="KW-0813">Transport</keyword>
<reference evidence="10" key="1">
    <citation type="submission" date="2016-12" db="EMBL/GenBank/DDBJ databases">
        <title>Draft Genome Sequences od Carboxydothermus pertinax and islandicus, Hydrogenogenic Carboxydotrophic Bacteria.</title>
        <authorList>
            <person name="Fukuyama Y."/>
            <person name="Ohmae K."/>
            <person name="Yoneda Y."/>
            <person name="Yoshida T."/>
            <person name="Sako Y."/>
        </authorList>
    </citation>
    <scope>NUCLEOTIDE SEQUENCE [LARGE SCALE GENOMIC DNA]</scope>
    <source>
        <strain evidence="10">Ug1</strain>
    </source>
</reference>
<dbReference type="GO" id="GO:0005524">
    <property type="term" value="F:ATP binding"/>
    <property type="evidence" value="ECO:0007669"/>
    <property type="project" value="UniProtKB-KW"/>
</dbReference>
<gene>
    <name evidence="9" type="ORF">cpu_15830</name>
</gene>
<proteinExistence type="inferred from homology"/>
<name>A0A1L8CVZ5_9THEO</name>
<dbReference type="InterPro" id="IPR017871">
    <property type="entry name" value="ABC_transporter-like_CS"/>
</dbReference>
<evidence type="ECO:0000256" key="7">
    <source>
        <dbReference type="ARBA" id="ARBA00023136"/>
    </source>
</evidence>
<dbReference type="Proteomes" id="UP000187485">
    <property type="component" value="Unassembled WGS sequence"/>
</dbReference>
<dbReference type="EMBL" id="BDJK01000029">
    <property type="protein sequence ID" value="GAV23073.1"/>
    <property type="molecule type" value="Genomic_DNA"/>
</dbReference>
<dbReference type="CDD" id="cd03257">
    <property type="entry name" value="ABC_NikE_OppD_transporters"/>
    <property type="match status" value="1"/>
</dbReference>
<evidence type="ECO:0000313" key="10">
    <source>
        <dbReference type="Proteomes" id="UP000187485"/>
    </source>
</evidence>
<sequence>MYEIIKKNYFGARVMEKILEVKDLKTYFYSSGKEIRAVDGVSFTLNRGEILGIVGESGSGKSVTSLSIMRLIPSPPGKIAGGEILFEGDDLLKKSEKEMRKIRGEKISMIFQDPMTSLNPVFTVEEQLLEVFRVHKKLKNNEAREKAIELLRKVGIPEAEKRIKSYPHQFSGGMRQRVMIAMALALNPTLLIADEPTTALDVTIQAQIIALMKQLQKEYGTSIIMITHDLGVVAEMCQKVMVMYAGRVVEYTDVQALFKNPKHPYTIGLLNSLPKLSEEKKRLTPIEGSPPDLGNLPPGCAFYPRCSFRKEICSRITPELQEMHDRQIACHLYQEGVNNAAAS</sequence>
<evidence type="ECO:0000256" key="1">
    <source>
        <dbReference type="ARBA" id="ARBA00004202"/>
    </source>
</evidence>
<dbReference type="InterPro" id="IPR003439">
    <property type="entry name" value="ABC_transporter-like_ATP-bd"/>
</dbReference>
<dbReference type="AlphaFoldDB" id="A0A1L8CVZ5"/>
<dbReference type="Pfam" id="PF00005">
    <property type="entry name" value="ABC_tran"/>
    <property type="match status" value="1"/>
</dbReference>
<dbReference type="PROSITE" id="PS50893">
    <property type="entry name" value="ABC_TRANSPORTER_2"/>
    <property type="match status" value="1"/>
</dbReference>
<feature type="domain" description="ABC transporter" evidence="8">
    <location>
        <begin position="19"/>
        <end position="270"/>
    </location>
</feature>
<evidence type="ECO:0000256" key="2">
    <source>
        <dbReference type="ARBA" id="ARBA00005417"/>
    </source>
</evidence>
<comment type="caution">
    <text evidence="9">The sequence shown here is derived from an EMBL/GenBank/DDBJ whole genome shotgun (WGS) entry which is preliminary data.</text>
</comment>
<evidence type="ECO:0000313" key="9">
    <source>
        <dbReference type="EMBL" id="GAV23073.1"/>
    </source>
</evidence>
<evidence type="ECO:0000256" key="6">
    <source>
        <dbReference type="ARBA" id="ARBA00022840"/>
    </source>
</evidence>
<dbReference type="FunFam" id="3.40.50.300:FF:000016">
    <property type="entry name" value="Oligopeptide ABC transporter ATP-binding component"/>
    <property type="match status" value="1"/>
</dbReference>